<dbReference type="OrthoDB" id="1726131at2759"/>
<dbReference type="PANTHER" id="PTHR32278:SF135">
    <property type="entry name" value="F-BOX PROTEIN PP2-B12"/>
    <property type="match status" value="1"/>
</dbReference>
<dbReference type="AlphaFoldDB" id="A0A5N6PH64"/>
<organism evidence="1 2">
    <name type="scientific">Mikania micrantha</name>
    <name type="common">bitter vine</name>
    <dbReference type="NCBI Taxonomy" id="192012"/>
    <lineage>
        <taxon>Eukaryota</taxon>
        <taxon>Viridiplantae</taxon>
        <taxon>Streptophyta</taxon>
        <taxon>Embryophyta</taxon>
        <taxon>Tracheophyta</taxon>
        <taxon>Spermatophyta</taxon>
        <taxon>Magnoliopsida</taxon>
        <taxon>eudicotyledons</taxon>
        <taxon>Gunneridae</taxon>
        <taxon>Pentapetalae</taxon>
        <taxon>asterids</taxon>
        <taxon>campanulids</taxon>
        <taxon>Asterales</taxon>
        <taxon>Asteraceae</taxon>
        <taxon>Asteroideae</taxon>
        <taxon>Heliantheae alliance</taxon>
        <taxon>Eupatorieae</taxon>
        <taxon>Mikania</taxon>
    </lineage>
</organism>
<keyword evidence="2" id="KW-1185">Reference proteome</keyword>
<gene>
    <name evidence="1" type="ORF">E3N88_08443</name>
</gene>
<evidence type="ECO:0000313" key="1">
    <source>
        <dbReference type="EMBL" id="KAD6453737.1"/>
    </source>
</evidence>
<dbReference type="PANTHER" id="PTHR32278">
    <property type="entry name" value="F-BOX DOMAIN-CONTAINING PROTEIN"/>
    <property type="match status" value="1"/>
</dbReference>
<reference evidence="1 2" key="1">
    <citation type="submission" date="2019-05" db="EMBL/GenBank/DDBJ databases">
        <title>Mikania micrantha, genome provides insights into the molecular mechanism of rapid growth.</title>
        <authorList>
            <person name="Liu B."/>
        </authorList>
    </citation>
    <scope>NUCLEOTIDE SEQUENCE [LARGE SCALE GENOMIC DNA]</scope>
    <source>
        <strain evidence="1">NLD-2019</strain>
        <tissue evidence="1">Leaf</tissue>
    </source>
</reference>
<dbReference type="EMBL" id="SZYD01000004">
    <property type="protein sequence ID" value="KAD6453737.1"/>
    <property type="molecule type" value="Genomic_DNA"/>
</dbReference>
<proteinExistence type="predicted"/>
<name>A0A5N6PH64_9ASTR</name>
<comment type="caution">
    <text evidence="1">The sequence shown here is derived from an EMBL/GenBank/DDBJ whole genome shotgun (WGS) entry which is preliminary data.</text>
</comment>
<sequence>MDGGCVNCISLLVTTQTIDFGIQFKGFNRHIQVEGIEFQPLEKEEDEKLDMQPISDSKLDMQPISDSDANWEESLPSDFRDIIERSKERVCWTMKKEAYSTLCEGFLIDDGDKWFSLDKNGKKCHMLSAKAAGISAEHKYNWLHLPHSRMGNENW</sequence>
<dbReference type="Proteomes" id="UP000326396">
    <property type="component" value="Linkage Group LG12"/>
</dbReference>
<protein>
    <submittedName>
        <fullName evidence="1">Uncharacterized protein</fullName>
    </submittedName>
</protein>
<accession>A0A5N6PH64</accession>
<evidence type="ECO:0000313" key="2">
    <source>
        <dbReference type="Proteomes" id="UP000326396"/>
    </source>
</evidence>